<feature type="domain" description="USP" evidence="1">
    <location>
        <begin position="55"/>
        <end position="274"/>
    </location>
</feature>
<dbReference type="InterPro" id="IPR001394">
    <property type="entry name" value="Peptidase_C19_UCH"/>
</dbReference>
<dbReference type="Proteomes" id="UP001189429">
    <property type="component" value="Unassembled WGS sequence"/>
</dbReference>
<accession>A0ABN9XE80</accession>
<sequence>MEIQAGASGDEAEQDEDERFYTEHRDELLSALRGGCGFSGGEMFNRLEQRGDGGVGIANQGATCYMNSLLQVLFHTPDFRSAIYSFSHDAARHGDEARCIPLQLQRLFARMQLSRARAVSTTGLTDACGMSGHTNEQHDVQELCRVLFDALGRSSVPLRKDIERLYEGRLVQYVRTREPHDGRTYESSRKESVLDLQVPIVGCRTLEEALRKLVEPEELTGDNQWQCDELGTKVDALKGLEFESLPQILHLQLMRFIFDFQSMRRKKLTDNLSI</sequence>
<evidence type="ECO:0000313" key="3">
    <source>
        <dbReference type="Proteomes" id="UP001189429"/>
    </source>
</evidence>
<dbReference type="InterPro" id="IPR050164">
    <property type="entry name" value="Peptidase_C19"/>
</dbReference>
<dbReference type="InterPro" id="IPR028889">
    <property type="entry name" value="USP"/>
</dbReference>
<proteinExistence type="predicted"/>
<reference evidence="2" key="1">
    <citation type="submission" date="2023-10" db="EMBL/GenBank/DDBJ databases">
        <authorList>
            <person name="Chen Y."/>
            <person name="Shah S."/>
            <person name="Dougan E. K."/>
            <person name="Thang M."/>
            <person name="Chan C."/>
        </authorList>
    </citation>
    <scope>NUCLEOTIDE SEQUENCE [LARGE SCALE GENOMIC DNA]</scope>
</reference>
<evidence type="ECO:0000313" key="2">
    <source>
        <dbReference type="EMBL" id="CAK0897918.1"/>
    </source>
</evidence>
<comment type="caution">
    <text evidence="2">The sequence shown here is derived from an EMBL/GenBank/DDBJ whole genome shotgun (WGS) entry which is preliminary data.</text>
</comment>
<dbReference type="PROSITE" id="PS50235">
    <property type="entry name" value="USP_3"/>
    <property type="match status" value="1"/>
</dbReference>
<dbReference type="Gene3D" id="3.90.70.10">
    <property type="entry name" value="Cysteine proteinases"/>
    <property type="match status" value="1"/>
</dbReference>
<organism evidence="2 3">
    <name type="scientific">Prorocentrum cordatum</name>
    <dbReference type="NCBI Taxonomy" id="2364126"/>
    <lineage>
        <taxon>Eukaryota</taxon>
        <taxon>Sar</taxon>
        <taxon>Alveolata</taxon>
        <taxon>Dinophyceae</taxon>
        <taxon>Prorocentrales</taxon>
        <taxon>Prorocentraceae</taxon>
        <taxon>Prorocentrum</taxon>
    </lineage>
</organism>
<dbReference type="PANTHER" id="PTHR24006">
    <property type="entry name" value="UBIQUITIN CARBOXYL-TERMINAL HYDROLASE"/>
    <property type="match status" value="1"/>
</dbReference>
<dbReference type="Pfam" id="PF00443">
    <property type="entry name" value="UCH"/>
    <property type="match status" value="1"/>
</dbReference>
<protein>
    <recommendedName>
        <fullName evidence="1">USP domain-containing protein</fullName>
    </recommendedName>
</protein>
<keyword evidence="3" id="KW-1185">Reference proteome</keyword>
<dbReference type="InterPro" id="IPR018200">
    <property type="entry name" value="USP_CS"/>
</dbReference>
<dbReference type="SUPFAM" id="SSF54001">
    <property type="entry name" value="Cysteine proteinases"/>
    <property type="match status" value="1"/>
</dbReference>
<evidence type="ECO:0000259" key="1">
    <source>
        <dbReference type="PROSITE" id="PS50235"/>
    </source>
</evidence>
<dbReference type="EMBL" id="CAUYUJ010020402">
    <property type="protein sequence ID" value="CAK0897918.1"/>
    <property type="molecule type" value="Genomic_DNA"/>
</dbReference>
<dbReference type="PROSITE" id="PS00972">
    <property type="entry name" value="USP_1"/>
    <property type="match status" value="1"/>
</dbReference>
<gene>
    <name evidence="2" type="ORF">PCOR1329_LOCUS75963</name>
</gene>
<dbReference type="PANTHER" id="PTHR24006:SF842">
    <property type="entry name" value="UBIQUITIN CARBOXYL-TERMINAL HYDROLASE 40"/>
    <property type="match status" value="1"/>
</dbReference>
<name>A0ABN9XE80_9DINO</name>
<dbReference type="InterPro" id="IPR038765">
    <property type="entry name" value="Papain-like_cys_pep_sf"/>
</dbReference>